<dbReference type="GO" id="GO:0008191">
    <property type="term" value="F:metalloendopeptidase inhibitor activity"/>
    <property type="evidence" value="ECO:0007669"/>
    <property type="project" value="InterPro"/>
</dbReference>
<evidence type="ECO:0008006" key="7">
    <source>
        <dbReference type="Google" id="ProtNLM"/>
    </source>
</evidence>
<dbReference type="Pfam" id="PF00965">
    <property type="entry name" value="TIMP"/>
    <property type="match status" value="1"/>
</dbReference>
<evidence type="ECO:0000256" key="1">
    <source>
        <dbReference type="ARBA" id="ARBA00004613"/>
    </source>
</evidence>
<evidence type="ECO:0000256" key="3">
    <source>
        <dbReference type="PIRSR" id="PIRSR601820-1"/>
    </source>
</evidence>
<dbReference type="InterPro" id="IPR001820">
    <property type="entry name" value="TIMP"/>
</dbReference>
<keyword evidence="4" id="KW-0732">Signal</keyword>
<dbReference type="PROSITE" id="PS00288">
    <property type="entry name" value="TIMP"/>
    <property type="match status" value="1"/>
</dbReference>
<proteinExistence type="predicted"/>
<feature type="non-terminal residue" evidence="5">
    <location>
        <position position="43"/>
    </location>
</feature>
<name>A0A2P4SPK1_BAMTH</name>
<dbReference type="SUPFAM" id="SSF50242">
    <property type="entry name" value="TIMP-like"/>
    <property type="match status" value="1"/>
</dbReference>
<dbReference type="EMBL" id="PPHD01030905">
    <property type="protein sequence ID" value="POI26024.1"/>
    <property type="molecule type" value="Genomic_DNA"/>
</dbReference>
<keyword evidence="3" id="KW-0862">Zinc</keyword>
<evidence type="ECO:0000256" key="4">
    <source>
        <dbReference type="SAM" id="SignalP"/>
    </source>
</evidence>
<feature type="binding site" evidence="3">
    <location>
        <position position="27"/>
    </location>
    <ligand>
        <name>Zn(2+)</name>
        <dbReference type="ChEBI" id="CHEBI:29105"/>
        <note>ligand shared with metalloproteinase partner</note>
    </ligand>
</feature>
<evidence type="ECO:0000313" key="6">
    <source>
        <dbReference type="Proteomes" id="UP000237246"/>
    </source>
</evidence>
<organism evidence="5 6">
    <name type="scientific">Bambusicola thoracicus</name>
    <name type="common">Chinese bamboo-partridge</name>
    <name type="synonym">Perdix thoracica</name>
    <dbReference type="NCBI Taxonomy" id="9083"/>
    <lineage>
        <taxon>Eukaryota</taxon>
        <taxon>Metazoa</taxon>
        <taxon>Chordata</taxon>
        <taxon>Craniata</taxon>
        <taxon>Vertebrata</taxon>
        <taxon>Euteleostomi</taxon>
        <taxon>Archelosauria</taxon>
        <taxon>Archosauria</taxon>
        <taxon>Dinosauria</taxon>
        <taxon>Saurischia</taxon>
        <taxon>Theropoda</taxon>
        <taxon>Coelurosauria</taxon>
        <taxon>Aves</taxon>
        <taxon>Neognathae</taxon>
        <taxon>Galloanserae</taxon>
        <taxon>Galliformes</taxon>
        <taxon>Phasianidae</taxon>
        <taxon>Perdicinae</taxon>
        <taxon>Bambusicola</taxon>
    </lineage>
</organism>
<comment type="subcellular location">
    <subcellularLocation>
        <location evidence="1">Secreted</location>
    </subcellularLocation>
</comment>
<keyword evidence="3" id="KW-0479">Metal-binding</keyword>
<gene>
    <name evidence="5" type="ORF">CIB84_010227</name>
</gene>
<comment type="caution">
    <text evidence="5">The sequence shown here is derived from an EMBL/GenBank/DDBJ whole genome shotgun (WGS) entry which is preliminary data.</text>
</comment>
<dbReference type="Proteomes" id="UP000237246">
    <property type="component" value="Unassembled WGS sequence"/>
</dbReference>
<keyword evidence="2" id="KW-0964">Secreted</keyword>
<dbReference type="InterPro" id="IPR030490">
    <property type="entry name" value="TIMP_CS"/>
</dbReference>
<accession>A0A2P4SPK1</accession>
<keyword evidence="6" id="KW-1185">Reference proteome</keyword>
<dbReference type="GO" id="GO:0046872">
    <property type="term" value="F:metal ion binding"/>
    <property type="evidence" value="ECO:0007669"/>
    <property type="project" value="UniProtKB-KW"/>
</dbReference>
<evidence type="ECO:0000313" key="5">
    <source>
        <dbReference type="EMBL" id="POI26024.1"/>
    </source>
</evidence>
<feature type="chain" id="PRO_5015111275" description="LRRNT domain-containing protein" evidence="4">
    <location>
        <begin position="27"/>
        <end position="43"/>
    </location>
</feature>
<sequence>MPGAALPSLLAWLAVLLLGRARPADACSCSPIHPQQAFCNADV</sequence>
<dbReference type="InterPro" id="IPR008993">
    <property type="entry name" value="TIMP-like_OB-fold"/>
</dbReference>
<protein>
    <recommendedName>
        <fullName evidence="7">LRRNT domain-containing protein</fullName>
    </recommendedName>
</protein>
<evidence type="ECO:0000256" key="2">
    <source>
        <dbReference type="ARBA" id="ARBA00022525"/>
    </source>
</evidence>
<dbReference type="AlphaFoldDB" id="A0A2P4SPK1"/>
<reference evidence="5 6" key="1">
    <citation type="submission" date="2018-01" db="EMBL/GenBank/DDBJ databases">
        <title>Comparison of the Chinese Bamboo Partridge and Red Junglefowl genome sequences highlights the importance of demography in genome evolution.</title>
        <authorList>
            <person name="Tiley G.P."/>
            <person name="Kimball R.T."/>
            <person name="Braun E.L."/>
            <person name="Burleigh J.G."/>
        </authorList>
    </citation>
    <scope>NUCLEOTIDE SEQUENCE [LARGE SCALE GENOMIC DNA]</scope>
    <source>
        <strain evidence="5">RTK389</strain>
        <tissue evidence="5">Blood</tissue>
    </source>
</reference>
<feature type="signal peptide" evidence="4">
    <location>
        <begin position="1"/>
        <end position="26"/>
    </location>
</feature>
<dbReference type="GO" id="GO:0005576">
    <property type="term" value="C:extracellular region"/>
    <property type="evidence" value="ECO:0007669"/>
    <property type="project" value="UniProtKB-SubCell"/>
</dbReference>